<dbReference type="PANTHER" id="PTHR19327:SF0">
    <property type="entry name" value="GOLGIN SUBFAMILY A MEMBER 4"/>
    <property type="match status" value="1"/>
</dbReference>
<dbReference type="GO" id="GO:0005794">
    <property type="term" value="C:Golgi apparatus"/>
    <property type="evidence" value="ECO:0007669"/>
    <property type="project" value="TreeGrafter"/>
</dbReference>
<dbReference type="PANTHER" id="PTHR19327">
    <property type="entry name" value="GOLGIN"/>
    <property type="match status" value="1"/>
</dbReference>
<dbReference type="GO" id="GO:0048193">
    <property type="term" value="P:Golgi vesicle transport"/>
    <property type="evidence" value="ECO:0007669"/>
    <property type="project" value="TreeGrafter"/>
</dbReference>
<evidence type="ECO:0000313" key="5">
    <source>
        <dbReference type="Proteomes" id="UP000663823"/>
    </source>
</evidence>
<dbReference type="Gene3D" id="1.10.220.60">
    <property type="entry name" value="GRIP domain"/>
    <property type="match status" value="1"/>
</dbReference>
<dbReference type="AlphaFoldDB" id="A0A818LNV8"/>
<proteinExistence type="predicted"/>
<protein>
    <recommendedName>
        <fullName evidence="3">GRIP domain-containing protein</fullName>
    </recommendedName>
</protein>
<feature type="region of interest" description="Disordered" evidence="2">
    <location>
        <begin position="30"/>
        <end position="99"/>
    </location>
</feature>
<sequence>MFKNLKDKLATQVNKTNQTLFSAILPTDSISSSKDSGIRTSSITSHDDPLDNNRFRLDSASSDISQTTTTNSNYVSPTRSFIPPSDIESEHGGDESDHEINSKMQKRLDIYKNKFIQLKNAYNEVEREKDRIKNILQQHQDTSIKRQTDLREKIKFEQQAKEQIESLYKKEITLRDNKIEELTQQLTVQQHHVQVDQEEIRNLREKNTKQETLLARCKEAIKTNQEKQSDLITERDDLLQKLNEKQQFIESLMKDRHSEEASATSVDVKEHFNSDISVLLHDKERLQEELESTRLYVRQLETNLELAKEQQQNIKTDINDEIKYEQDEFKQKYEDLVKQFDEKTIQLEQLINDKLNLEISNKEFQDLIKNYQEIILKNKQQIEQLNNDIEILKDNLSKENEQHLKSFDTLKTEYENLTNELHQIKQTKDNIQSLLVQTAQERTMYKDKYQSIQQHEHTDDDINETKTSLAKLQNDYNEALANCDKLTQTLDTLRQEHSEEIANLMNQQQTKFDSNLKELNKEQDRLNNQLEEIENQHKKTIEILKIEFENTRKEQLSVLEDEYKATAKRAQDKIIDLSKQIDEDQKEINHFQILLNEQKIKSNQYEEELKEKSSQIIQFENELEKLKFQSNLSQKELTNEYNSLKEQYQQTIKSNMQNSEQLTILQEKFHITTKQLQNELDEKIIHIKNIEKQLEDKQYNINQLNTTIDQLKSTIKEHEQLQQTIETSQINNRQLLEEKDKMIDTLKQNYQSEIEKLHKEHEHTLEELKCEFSKEKSTINDKQDEINNLHQKLTSQNSELNEKNEQLSIYKIKLDEQENLNHKLQQQQNETYSQLEIKLNNILSEKTNLENELDHIRIQMQTMESNLNENNIQLEQVEQKNKEFQTERDSYQNEIETLKNEIKSLININEENIRRIDQYENEKFNFEQDINEKDRQIIERDEKIQEIELTLKQTQESATKFRKALQKMKESINNNEQKNPNDTEIQLQKTIQEYEQRLKEQEIEYNTKLKAIAKEMSNKIEENEYNYNQQLSDLIQKNNKTGNDLIISSEKRATNAEQRAYIAEEQMSKMQEQLKEKQLDNHRIIQDLQNQIEKLTKQIVQTTEHSSQTSMDDIYLNHSYDNQHSFVFEPTEIDYLKQIVLAYMTGTDRLTMAKVICAVLRYTDNEKSLIIEHEKLRQSRWLNATR</sequence>
<dbReference type="SMART" id="SM00755">
    <property type="entry name" value="Grip"/>
    <property type="match status" value="1"/>
</dbReference>
<evidence type="ECO:0000256" key="2">
    <source>
        <dbReference type="SAM" id="MobiDB-lite"/>
    </source>
</evidence>
<keyword evidence="1" id="KW-0175">Coiled coil</keyword>
<feature type="compositionally biased region" description="Polar residues" evidence="2">
    <location>
        <begin position="30"/>
        <end position="44"/>
    </location>
</feature>
<dbReference type="Proteomes" id="UP000663823">
    <property type="component" value="Unassembled WGS sequence"/>
</dbReference>
<gene>
    <name evidence="4" type="ORF">OTI717_LOCUS5519</name>
</gene>
<feature type="coiled-coil region" evidence="1">
    <location>
        <begin position="101"/>
        <end position="142"/>
    </location>
</feature>
<feature type="coiled-coil region" evidence="1">
    <location>
        <begin position="283"/>
        <end position="434"/>
    </location>
</feature>
<accession>A0A818LNV8</accession>
<evidence type="ECO:0000259" key="3">
    <source>
        <dbReference type="PROSITE" id="PS50913"/>
    </source>
</evidence>
<dbReference type="PROSITE" id="PS50913">
    <property type="entry name" value="GRIP"/>
    <property type="match status" value="1"/>
</dbReference>
<feature type="coiled-coil region" evidence="1">
    <location>
        <begin position="462"/>
        <end position="1011"/>
    </location>
</feature>
<dbReference type="InterPro" id="IPR000237">
    <property type="entry name" value="GRIP_dom"/>
</dbReference>
<feature type="compositionally biased region" description="Basic and acidic residues" evidence="2">
    <location>
        <begin position="88"/>
        <end position="99"/>
    </location>
</feature>
<dbReference type="EMBL" id="CAJOAX010000362">
    <property type="protein sequence ID" value="CAF3575238.1"/>
    <property type="molecule type" value="Genomic_DNA"/>
</dbReference>
<dbReference type="GO" id="GO:0031267">
    <property type="term" value="F:small GTPase binding"/>
    <property type="evidence" value="ECO:0007669"/>
    <property type="project" value="TreeGrafter"/>
</dbReference>
<feature type="coiled-coil region" evidence="1">
    <location>
        <begin position="193"/>
        <end position="220"/>
    </location>
</feature>
<feature type="coiled-coil region" evidence="1">
    <location>
        <begin position="1053"/>
        <end position="1105"/>
    </location>
</feature>
<dbReference type="SUPFAM" id="SSF101283">
    <property type="entry name" value="GRIP domain"/>
    <property type="match status" value="1"/>
</dbReference>
<feature type="compositionally biased region" description="Polar residues" evidence="2">
    <location>
        <begin position="59"/>
        <end position="79"/>
    </location>
</feature>
<organism evidence="4 5">
    <name type="scientific">Rotaria sordida</name>
    <dbReference type="NCBI Taxonomy" id="392033"/>
    <lineage>
        <taxon>Eukaryota</taxon>
        <taxon>Metazoa</taxon>
        <taxon>Spiralia</taxon>
        <taxon>Gnathifera</taxon>
        <taxon>Rotifera</taxon>
        <taxon>Eurotatoria</taxon>
        <taxon>Bdelloidea</taxon>
        <taxon>Philodinida</taxon>
        <taxon>Philodinidae</taxon>
        <taxon>Rotaria</taxon>
    </lineage>
</organism>
<evidence type="ECO:0000313" key="4">
    <source>
        <dbReference type="EMBL" id="CAF3575238.1"/>
    </source>
</evidence>
<comment type="caution">
    <text evidence="4">The sequence shown here is derived from an EMBL/GenBank/DDBJ whole genome shotgun (WGS) entry which is preliminary data.</text>
</comment>
<feature type="compositionally biased region" description="Basic and acidic residues" evidence="2">
    <location>
        <begin position="45"/>
        <end position="57"/>
    </location>
</feature>
<reference evidence="4" key="1">
    <citation type="submission" date="2021-02" db="EMBL/GenBank/DDBJ databases">
        <authorList>
            <person name="Nowell W R."/>
        </authorList>
    </citation>
    <scope>NUCLEOTIDE SEQUENCE</scope>
</reference>
<evidence type="ECO:0000256" key="1">
    <source>
        <dbReference type="SAM" id="Coils"/>
    </source>
</evidence>
<feature type="domain" description="GRIP" evidence="3">
    <location>
        <begin position="1126"/>
        <end position="1173"/>
    </location>
</feature>
<name>A0A818LNV8_9BILA</name>